<dbReference type="GO" id="GO:0016853">
    <property type="term" value="F:isomerase activity"/>
    <property type="evidence" value="ECO:0007669"/>
    <property type="project" value="InterPro"/>
</dbReference>
<evidence type="ECO:0000313" key="3">
    <source>
        <dbReference type="Proteomes" id="UP000177349"/>
    </source>
</evidence>
<dbReference type="EMBL" id="MHKN01000058">
    <property type="protein sequence ID" value="OGY90739.1"/>
    <property type="molecule type" value="Genomic_DNA"/>
</dbReference>
<dbReference type="Gene3D" id="2.70.98.10">
    <property type="match status" value="1"/>
</dbReference>
<dbReference type="PANTHER" id="PTHR11122">
    <property type="entry name" value="APOSPORY-ASSOCIATED PROTEIN C-RELATED"/>
    <property type="match status" value="1"/>
</dbReference>
<dbReference type="GO" id="GO:0005975">
    <property type="term" value="P:carbohydrate metabolic process"/>
    <property type="evidence" value="ECO:0007669"/>
    <property type="project" value="InterPro"/>
</dbReference>
<comment type="caution">
    <text evidence="2">The sequence shown here is derived from an EMBL/GenBank/DDBJ whole genome shotgun (WGS) entry which is preliminary data.</text>
</comment>
<dbReference type="AlphaFoldDB" id="A0A1G2BQ92"/>
<accession>A0A1G2BQ92</accession>
<reference evidence="2 3" key="1">
    <citation type="journal article" date="2016" name="Nat. Commun.">
        <title>Thousands of microbial genomes shed light on interconnected biogeochemical processes in an aquifer system.</title>
        <authorList>
            <person name="Anantharaman K."/>
            <person name="Brown C.T."/>
            <person name="Hug L.A."/>
            <person name="Sharon I."/>
            <person name="Castelle C.J."/>
            <person name="Probst A.J."/>
            <person name="Thomas B.C."/>
            <person name="Singh A."/>
            <person name="Wilkins M.J."/>
            <person name="Karaoz U."/>
            <person name="Brodie E.L."/>
            <person name="Williams K.H."/>
            <person name="Hubbard S.S."/>
            <person name="Banfield J.F."/>
        </authorList>
    </citation>
    <scope>NUCLEOTIDE SEQUENCE [LARGE SCALE GENOMIC DNA]</scope>
</reference>
<evidence type="ECO:0000313" key="2">
    <source>
        <dbReference type="EMBL" id="OGY90739.1"/>
    </source>
</evidence>
<feature type="region of interest" description="Disordered" evidence="1">
    <location>
        <begin position="1"/>
        <end position="32"/>
    </location>
</feature>
<dbReference type="InterPro" id="IPR008183">
    <property type="entry name" value="Aldose_1/G6P_1-epimerase"/>
</dbReference>
<dbReference type="PANTHER" id="PTHR11122:SF13">
    <property type="entry name" value="GLUCOSE-6-PHOSPHATE 1-EPIMERASE"/>
    <property type="match status" value="1"/>
</dbReference>
<dbReference type="SUPFAM" id="SSF74650">
    <property type="entry name" value="Galactose mutarotase-like"/>
    <property type="match status" value="1"/>
</dbReference>
<dbReference type="InterPro" id="IPR014718">
    <property type="entry name" value="GH-type_carb-bd"/>
</dbReference>
<protein>
    <recommendedName>
        <fullName evidence="4">Aldose 1-epimerase</fullName>
    </recommendedName>
</protein>
<dbReference type="Proteomes" id="UP000177349">
    <property type="component" value="Unassembled WGS sequence"/>
</dbReference>
<evidence type="ECO:0000256" key="1">
    <source>
        <dbReference type="SAM" id="MobiDB-lite"/>
    </source>
</evidence>
<dbReference type="Pfam" id="PF01263">
    <property type="entry name" value="Aldose_epim"/>
    <property type="match status" value="1"/>
</dbReference>
<gene>
    <name evidence="2" type="ORF">A3B31_03715</name>
</gene>
<dbReference type="InterPro" id="IPR011013">
    <property type="entry name" value="Gal_mutarotase_sf_dom"/>
</dbReference>
<evidence type="ECO:0008006" key="4">
    <source>
        <dbReference type="Google" id="ProtNLM"/>
    </source>
</evidence>
<dbReference type="GO" id="GO:0030246">
    <property type="term" value="F:carbohydrate binding"/>
    <property type="evidence" value="ECO:0007669"/>
    <property type="project" value="InterPro"/>
</dbReference>
<name>A0A1G2BQ92_9BACT</name>
<organism evidence="2 3">
    <name type="scientific">Candidatus Komeilibacteria bacterium RIFCSPLOWO2_01_FULL_53_11</name>
    <dbReference type="NCBI Taxonomy" id="1798552"/>
    <lineage>
        <taxon>Bacteria</taxon>
        <taxon>Candidatus Komeiliibacteriota</taxon>
    </lineage>
</organism>
<proteinExistence type="predicted"/>
<sequence>MSQDKSHNPFESSSAPKIETIRTPGGHEISFSPERGGIITSLKIGGKELLYMDEATFRDTSVSVKGGIPIMFPNAGPIKSSDFPGLKQHGYARSSSAWEIGTAEGDNFFSESLKANDDTMRTYPYNVELRIRGEIGKDSSISLRQEVINYESDKEVPVSMGLHPYFRVPSDEKKNIKFDFAGGDMIEAAVDQWANGDFISVDNPKVNDPDAVLRVVLPSVGTLIIDVSKEYKKIWVWSLPDKDFVCVEPVMRKAGGLVDDPEKIAPGDVLSAKINIRLENSA</sequence>